<dbReference type="PRINTS" id="PR00147">
    <property type="entry name" value="DNAPHOTLYASE"/>
</dbReference>
<dbReference type="RefSeq" id="WP_243538434.1">
    <property type="nucleotide sequence ID" value="NZ_CP093442.1"/>
</dbReference>
<dbReference type="InterPro" id="IPR018394">
    <property type="entry name" value="DNA_photolyase_1_CS_C"/>
</dbReference>
<dbReference type="Pfam" id="PF03441">
    <property type="entry name" value="FAD_binding_7"/>
    <property type="match status" value="1"/>
</dbReference>
<dbReference type="InterPro" id="IPR002081">
    <property type="entry name" value="Cryptochrome/DNA_photolyase_1"/>
</dbReference>
<evidence type="ECO:0000256" key="4">
    <source>
        <dbReference type="ARBA" id="ARBA00022827"/>
    </source>
</evidence>
<keyword evidence="3 6" id="KW-0285">Flavoprotein</keyword>
<accession>A0ABY4CA25</accession>
<dbReference type="InterPro" id="IPR036155">
    <property type="entry name" value="Crypto/Photolyase_N_sf"/>
</dbReference>
<feature type="domain" description="Photolyase/cryptochrome alpha/beta" evidence="7">
    <location>
        <begin position="2"/>
        <end position="132"/>
    </location>
</feature>
<evidence type="ECO:0000256" key="3">
    <source>
        <dbReference type="ARBA" id="ARBA00022630"/>
    </source>
</evidence>
<dbReference type="PANTHER" id="PTHR11455">
    <property type="entry name" value="CRYPTOCHROME"/>
    <property type="match status" value="1"/>
</dbReference>
<proteinExistence type="inferred from homology"/>
<evidence type="ECO:0000256" key="1">
    <source>
        <dbReference type="ARBA" id="ARBA00001932"/>
    </source>
</evidence>
<sequence>MSMTLFWFRRDLRLHDNAGLFYALKENENVLPVFVFDSDILSKLDDEADARVTFIHETVTDLKQSLQKKGSDLVVRHGKPLEIFKELHGKLKFSAIYTNHDYEPYARQRDDQVLAWAKKQGIEFKTFKDQTLFEKDEILTEARKPYTVYTPYKRKVLANLDSFYLKSYPVETYESSFAKKPNPEKIISLKELGFTKSNLQFPSSEVPIKVIKNYAETRNFPALENGTTHLGVHLRFGTVSVRDLARTGKKYSETWLSELIWRDFFMQILWHFPEVETRSFRPEYDKIQWRNSKTDFNRWCEGMTGYPLVDAGMRELNATGTMHNRVRMVTASFLTKHLLIHWHSGERYFAKKLLDFDLAANNGNWQWAAGSGCDAAPYFRIFNPETQAEKFDPENEYIKKWIPELDTNKYPSPIIDHAEARGRCLQAFTKALKK</sequence>
<comment type="similarity">
    <text evidence="6">Belongs to the DNA photolyase family.</text>
</comment>
<dbReference type="InterPro" id="IPR036134">
    <property type="entry name" value="Crypto/Photolyase_FAD-like_sf"/>
</dbReference>
<dbReference type="Gene3D" id="1.25.40.80">
    <property type="match status" value="1"/>
</dbReference>
<evidence type="ECO:0000313" key="8">
    <source>
        <dbReference type="EMBL" id="UOF01821.1"/>
    </source>
</evidence>
<dbReference type="SUPFAM" id="SSF48173">
    <property type="entry name" value="Cryptochrome/photolyase FAD-binding domain"/>
    <property type="match status" value="1"/>
</dbReference>
<evidence type="ECO:0000259" key="7">
    <source>
        <dbReference type="PROSITE" id="PS51645"/>
    </source>
</evidence>
<evidence type="ECO:0000256" key="6">
    <source>
        <dbReference type="RuleBase" id="RU004182"/>
    </source>
</evidence>
<dbReference type="Gene3D" id="3.40.50.620">
    <property type="entry name" value="HUPs"/>
    <property type="match status" value="1"/>
</dbReference>
<gene>
    <name evidence="8" type="ORF">MNR06_02495</name>
</gene>
<dbReference type="PROSITE" id="PS51645">
    <property type="entry name" value="PHR_CRY_ALPHA_BETA"/>
    <property type="match status" value="1"/>
</dbReference>
<dbReference type="InterPro" id="IPR005101">
    <property type="entry name" value="Cryptochr/Photolyase_FAD-bd"/>
</dbReference>
<keyword evidence="5 6" id="KW-0157">Chromophore</keyword>
<name>A0ABY4CA25_9BACT</name>
<dbReference type="PROSITE" id="PS00394">
    <property type="entry name" value="DNA_PHOTOLYASES_1_1"/>
    <property type="match status" value="1"/>
</dbReference>
<dbReference type="Gene3D" id="1.10.579.10">
    <property type="entry name" value="DNA Cyclobutane Dipyrimidine Photolyase, subunit A, domain 3"/>
    <property type="match status" value="1"/>
</dbReference>
<dbReference type="PANTHER" id="PTHR11455:SF9">
    <property type="entry name" value="CRYPTOCHROME CIRCADIAN CLOCK 5 ISOFORM X1"/>
    <property type="match status" value="1"/>
</dbReference>
<keyword evidence="4 6" id="KW-0274">FAD</keyword>
<evidence type="ECO:0000256" key="2">
    <source>
        <dbReference type="ARBA" id="ARBA00001974"/>
    </source>
</evidence>
<comment type="cofactor">
    <cofactor evidence="2">
        <name>FAD</name>
        <dbReference type="ChEBI" id="CHEBI:57692"/>
    </cofactor>
</comment>
<dbReference type="InterPro" id="IPR014729">
    <property type="entry name" value="Rossmann-like_a/b/a_fold"/>
</dbReference>
<comment type="cofactor">
    <cofactor evidence="1">
        <name>(6R)-5,10-methylene-5,6,7,8-tetrahydrofolate</name>
        <dbReference type="ChEBI" id="CHEBI:15636"/>
    </cofactor>
</comment>
<evidence type="ECO:0000256" key="5">
    <source>
        <dbReference type="ARBA" id="ARBA00022991"/>
    </source>
</evidence>
<reference evidence="8" key="1">
    <citation type="submission" date="2022-03" db="EMBL/GenBank/DDBJ databases">
        <title>Genome Identification and Characterization of new species Bdellovibrio reynosense LBG001 sp. nov. from a Mexico soil sample.</title>
        <authorList>
            <person name="Camilli A."/>
            <person name="Ajao Y."/>
            <person name="Guo X."/>
        </authorList>
    </citation>
    <scope>NUCLEOTIDE SEQUENCE</scope>
    <source>
        <strain evidence="8">LBG001</strain>
    </source>
</reference>
<dbReference type="InterPro" id="IPR006050">
    <property type="entry name" value="DNA_photolyase_N"/>
</dbReference>
<protein>
    <submittedName>
        <fullName evidence="8">DNA photolyase family protein</fullName>
    </submittedName>
</protein>
<dbReference type="Proteomes" id="UP000830116">
    <property type="component" value="Chromosome"/>
</dbReference>
<dbReference type="Pfam" id="PF00875">
    <property type="entry name" value="DNA_photolyase"/>
    <property type="match status" value="1"/>
</dbReference>
<organism evidence="8 9">
    <name type="scientific">Bdellovibrio reynosensis</name>
    <dbReference type="NCBI Taxonomy" id="2835041"/>
    <lineage>
        <taxon>Bacteria</taxon>
        <taxon>Pseudomonadati</taxon>
        <taxon>Bdellovibrionota</taxon>
        <taxon>Bdellovibrionia</taxon>
        <taxon>Bdellovibrionales</taxon>
        <taxon>Pseudobdellovibrionaceae</taxon>
        <taxon>Bdellovibrio</taxon>
    </lineage>
</organism>
<evidence type="ECO:0000313" key="9">
    <source>
        <dbReference type="Proteomes" id="UP000830116"/>
    </source>
</evidence>
<dbReference type="EMBL" id="CP093442">
    <property type="protein sequence ID" value="UOF01821.1"/>
    <property type="molecule type" value="Genomic_DNA"/>
</dbReference>
<dbReference type="SUPFAM" id="SSF52425">
    <property type="entry name" value="Cryptochrome/photolyase, N-terminal domain"/>
    <property type="match status" value="1"/>
</dbReference>
<keyword evidence="9" id="KW-1185">Reference proteome</keyword>